<evidence type="ECO:0008006" key="5">
    <source>
        <dbReference type="Google" id="ProtNLM"/>
    </source>
</evidence>
<accession>A0ABN9XUX8</accession>
<feature type="compositionally biased region" description="Acidic residues" evidence="1">
    <location>
        <begin position="473"/>
        <end position="484"/>
    </location>
</feature>
<sequence length="492" mass="54414">MLLKCPLRSHFGSSLCGAPFPAAKGQAAPMVPPPSQILMGTAVQMDPEIPSLFSNFVEYFNDNVSMMAMAATIGSLGGGLAIQALGPYAGPVAQGQARMLICIFLISVLRLVGLWFYRRAPDGSAMQTVYSTMLLGLPWFLRVPMVDLLPAYLHALYDKVGWDPMRVNHGQACLAFILNTVMFQFLFLVTLLLASLARSLPDAAHPDAKWSTFYLQSFYLAFLSGAGKTLHFAAFILNMTLAGPIHRPLRVMTQIQLFLFVLFLTGVCWFLLSSTLPNQMTNPLLEKSPFTQSSLMVQQYVVVYTWAYATVSLGWEWLYTSLGGATSHACGFFLFFVWLLVCLAFACLLAAGTHDNNFYTMGKWRPRKNALCLMNYWLVDFITWWSQAQLVASLDTFMADLGQEGTRTKASSWPTIGVSFLFVLGLLYFCGALHALNRDALLFKTDGGWGHKPHAVSYIPDSHQIQKCSDFEGSSDSDGDSSESAEDRQTDA</sequence>
<comment type="caution">
    <text evidence="3">The sequence shown here is derived from an EMBL/GenBank/DDBJ whole genome shotgun (WGS) entry which is preliminary data.</text>
</comment>
<proteinExistence type="predicted"/>
<keyword evidence="2" id="KW-0472">Membrane</keyword>
<feature type="transmembrane region" description="Helical" evidence="2">
    <location>
        <begin position="416"/>
        <end position="436"/>
    </location>
</feature>
<feature type="transmembrane region" description="Helical" evidence="2">
    <location>
        <begin position="64"/>
        <end position="85"/>
    </location>
</feature>
<feature type="transmembrane region" description="Helical" evidence="2">
    <location>
        <begin position="217"/>
        <end position="237"/>
    </location>
</feature>
<gene>
    <name evidence="3" type="ORF">PCOR1329_LOCUS79052</name>
</gene>
<name>A0ABN9XUX8_9DINO</name>
<feature type="transmembrane region" description="Helical" evidence="2">
    <location>
        <begin position="97"/>
        <end position="117"/>
    </location>
</feature>
<keyword evidence="2" id="KW-1133">Transmembrane helix</keyword>
<evidence type="ECO:0000313" key="3">
    <source>
        <dbReference type="EMBL" id="CAK0902448.1"/>
    </source>
</evidence>
<protein>
    <recommendedName>
        <fullName evidence="5">ADP,ATP carrier protein</fullName>
    </recommendedName>
</protein>
<dbReference type="EMBL" id="CAUYUJ010021070">
    <property type="protein sequence ID" value="CAK0902448.1"/>
    <property type="molecule type" value="Genomic_DNA"/>
</dbReference>
<dbReference type="Proteomes" id="UP001189429">
    <property type="component" value="Unassembled WGS sequence"/>
</dbReference>
<feature type="region of interest" description="Disordered" evidence="1">
    <location>
        <begin position="469"/>
        <end position="492"/>
    </location>
</feature>
<keyword evidence="2" id="KW-0812">Transmembrane</keyword>
<keyword evidence="4" id="KW-1185">Reference proteome</keyword>
<evidence type="ECO:0000313" key="4">
    <source>
        <dbReference type="Proteomes" id="UP001189429"/>
    </source>
</evidence>
<evidence type="ECO:0000256" key="1">
    <source>
        <dbReference type="SAM" id="MobiDB-lite"/>
    </source>
</evidence>
<organism evidence="3 4">
    <name type="scientific">Prorocentrum cordatum</name>
    <dbReference type="NCBI Taxonomy" id="2364126"/>
    <lineage>
        <taxon>Eukaryota</taxon>
        <taxon>Sar</taxon>
        <taxon>Alveolata</taxon>
        <taxon>Dinophyceae</taxon>
        <taxon>Prorocentrales</taxon>
        <taxon>Prorocentraceae</taxon>
        <taxon>Prorocentrum</taxon>
    </lineage>
</organism>
<feature type="transmembrane region" description="Helical" evidence="2">
    <location>
        <begin position="174"/>
        <end position="197"/>
    </location>
</feature>
<reference evidence="3" key="1">
    <citation type="submission" date="2023-10" db="EMBL/GenBank/DDBJ databases">
        <authorList>
            <person name="Chen Y."/>
            <person name="Shah S."/>
            <person name="Dougan E. K."/>
            <person name="Thang M."/>
            <person name="Chan C."/>
        </authorList>
    </citation>
    <scope>NUCLEOTIDE SEQUENCE [LARGE SCALE GENOMIC DNA]</scope>
</reference>
<feature type="transmembrane region" description="Helical" evidence="2">
    <location>
        <begin position="297"/>
        <end position="318"/>
    </location>
</feature>
<evidence type="ECO:0000256" key="2">
    <source>
        <dbReference type="SAM" id="Phobius"/>
    </source>
</evidence>
<feature type="transmembrane region" description="Helical" evidence="2">
    <location>
        <begin position="257"/>
        <end position="277"/>
    </location>
</feature>
<feature type="transmembrane region" description="Helical" evidence="2">
    <location>
        <begin position="330"/>
        <end position="351"/>
    </location>
</feature>